<evidence type="ECO:0000313" key="2">
    <source>
        <dbReference type="EMBL" id="KGP63776.1"/>
    </source>
</evidence>
<comment type="caution">
    <text evidence="2">The sequence shown here is derived from an EMBL/GenBank/DDBJ whole genome shotgun (WGS) entry which is preliminary data.</text>
</comment>
<dbReference type="PROSITE" id="PS50042">
    <property type="entry name" value="CNMP_BINDING_3"/>
    <property type="match status" value="1"/>
</dbReference>
<evidence type="ECO:0000313" key="3">
    <source>
        <dbReference type="Proteomes" id="UP000054422"/>
    </source>
</evidence>
<dbReference type="Pfam" id="PF00027">
    <property type="entry name" value="cNMP_binding"/>
    <property type="match status" value="1"/>
</dbReference>
<dbReference type="InterPro" id="IPR018490">
    <property type="entry name" value="cNMP-bd_dom_sf"/>
</dbReference>
<feature type="domain" description="Cyclic nucleotide-binding" evidence="1">
    <location>
        <begin position="15"/>
        <end position="130"/>
    </location>
</feature>
<dbReference type="OrthoDB" id="8565101at2"/>
<dbReference type="InterPro" id="IPR018488">
    <property type="entry name" value="cNMP-bd_CS"/>
</dbReference>
<proteinExistence type="predicted"/>
<dbReference type="InterPro" id="IPR014710">
    <property type="entry name" value="RmlC-like_jellyroll"/>
</dbReference>
<dbReference type="PRINTS" id="PR00103">
    <property type="entry name" value="CAMPKINASE"/>
</dbReference>
<organism evidence="2 3">
    <name type="scientific">Legionella norrlandica</name>
    <dbReference type="NCBI Taxonomy" id="1498499"/>
    <lineage>
        <taxon>Bacteria</taxon>
        <taxon>Pseudomonadati</taxon>
        <taxon>Pseudomonadota</taxon>
        <taxon>Gammaproteobacteria</taxon>
        <taxon>Legionellales</taxon>
        <taxon>Legionellaceae</taxon>
        <taxon>Legionella</taxon>
    </lineage>
</organism>
<dbReference type="PANTHER" id="PTHR23011">
    <property type="entry name" value="CYCLIC NUCLEOTIDE-BINDING DOMAIN CONTAINING PROTEIN"/>
    <property type="match status" value="1"/>
</dbReference>
<dbReference type="AlphaFoldDB" id="A0A0A2SVM2"/>
<accession>A0A0A2SVM2</accession>
<dbReference type="PROSITE" id="PS00888">
    <property type="entry name" value="CNMP_BINDING_1"/>
    <property type="match status" value="1"/>
</dbReference>
<dbReference type="InterPro" id="IPR000595">
    <property type="entry name" value="cNMP-bd_dom"/>
</dbReference>
<reference evidence="2 3" key="1">
    <citation type="submission" date="2014-05" db="EMBL/GenBank/DDBJ databases">
        <authorList>
            <person name="Rizzardi K."/>
            <person name="Winiecka-Krusnell J."/>
            <person name="Ramliden M."/>
            <person name="Alm E."/>
            <person name="Andersson S."/>
            <person name="Byfors S."/>
        </authorList>
    </citation>
    <scope>NUCLEOTIDE SEQUENCE [LARGE SCALE GENOMIC DNA]</scope>
    <source>
        <strain evidence="2 3">LEGN</strain>
    </source>
</reference>
<gene>
    <name evidence="2" type="ORF">EP47_06025</name>
</gene>
<dbReference type="CDD" id="cd00038">
    <property type="entry name" value="CAP_ED"/>
    <property type="match status" value="1"/>
</dbReference>
<dbReference type="STRING" id="1498499.EP47_06025"/>
<dbReference type="Proteomes" id="UP000054422">
    <property type="component" value="Unassembled WGS sequence"/>
</dbReference>
<dbReference type="RefSeq" id="WP_035887954.1">
    <property type="nucleotide sequence ID" value="NZ_JNCF01000010.1"/>
</dbReference>
<keyword evidence="3" id="KW-1185">Reference proteome</keyword>
<dbReference type="EMBL" id="JNCF01000010">
    <property type="protein sequence ID" value="KGP63776.1"/>
    <property type="molecule type" value="Genomic_DNA"/>
</dbReference>
<dbReference type="SUPFAM" id="SSF51206">
    <property type="entry name" value="cAMP-binding domain-like"/>
    <property type="match status" value="1"/>
</dbReference>
<dbReference type="PANTHER" id="PTHR23011:SF28">
    <property type="entry name" value="CYCLIC NUCLEOTIDE-BINDING DOMAIN CONTAINING PROTEIN"/>
    <property type="match status" value="1"/>
</dbReference>
<evidence type="ECO:0000259" key="1">
    <source>
        <dbReference type="PROSITE" id="PS50042"/>
    </source>
</evidence>
<protein>
    <recommendedName>
        <fullName evidence="1">Cyclic nucleotide-binding domain-containing protein</fullName>
    </recommendedName>
</protein>
<name>A0A0A2SVM2_9GAMM</name>
<dbReference type="Gene3D" id="2.60.120.10">
    <property type="entry name" value="Jelly Rolls"/>
    <property type="match status" value="1"/>
</dbReference>
<dbReference type="SMART" id="SM00100">
    <property type="entry name" value="cNMP"/>
    <property type="match status" value="1"/>
</dbReference>
<sequence>MNPLQRAIALQQTDFFESLPDEVLFELGQSCELLDCAPEEIIITEGDEGDRMYVLVQGEILIYKNNELLATLEPFKCFGEMAFFGANRRTSTAIAKDRALLLVLDKEHFFTITNEFPQILHNIIQIISQRFQAQIAILENKIKTLCSGKN</sequence>